<sequence>MSLFLDWGTTHSSFSTKFDVVLSASVTETGQQTSSSTESAQSTAPTSPSSNLIHRNHKTPIIIGAATGSLVFLLFIFGGSTFLFIRKGRHRNWKLKHRLSPNFKIIPEINSHPPPVRNKNGETITPILVDRVALDTGIGSQEIVEQNPEVNPTEDEEERRNSISSPVHVDTSVSQIAAQQDDPQAALGDVVAEVVRLRTQVQQIIIEREAERVHGNALDPLPAYT</sequence>
<feature type="compositionally biased region" description="Low complexity" evidence="1">
    <location>
        <begin position="31"/>
        <end position="50"/>
    </location>
</feature>
<name>A0A2H3CHT8_ARMGA</name>
<dbReference type="EMBL" id="KZ293715">
    <property type="protein sequence ID" value="PBK82605.1"/>
    <property type="molecule type" value="Genomic_DNA"/>
</dbReference>
<dbReference type="STRING" id="47427.A0A2H3CHT8"/>
<evidence type="ECO:0000313" key="4">
    <source>
        <dbReference type="Proteomes" id="UP000217790"/>
    </source>
</evidence>
<keyword evidence="2" id="KW-1133">Transmembrane helix</keyword>
<accession>A0A2H3CHT8</accession>
<evidence type="ECO:0000256" key="2">
    <source>
        <dbReference type="SAM" id="Phobius"/>
    </source>
</evidence>
<keyword evidence="2" id="KW-0812">Transmembrane</keyword>
<keyword evidence="2" id="KW-0472">Membrane</keyword>
<dbReference type="OrthoDB" id="3055895at2759"/>
<evidence type="ECO:0000256" key="1">
    <source>
        <dbReference type="SAM" id="MobiDB-lite"/>
    </source>
</evidence>
<proteinExistence type="predicted"/>
<dbReference type="Proteomes" id="UP000217790">
    <property type="component" value="Unassembled WGS sequence"/>
</dbReference>
<organism evidence="3 4">
    <name type="scientific">Armillaria gallica</name>
    <name type="common">Bulbous honey fungus</name>
    <name type="synonym">Armillaria bulbosa</name>
    <dbReference type="NCBI Taxonomy" id="47427"/>
    <lineage>
        <taxon>Eukaryota</taxon>
        <taxon>Fungi</taxon>
        <taxon>Dikarya</taxon>
        <taxon>Basidiomycota</taxon>
        <taxon>Agaricomycotina</taxon>
        <taxon>Agaricomycetes</taxon>
        <taxon>Agaricomycetidae</taxon>
        <taxon>Agaricales</taxon>
        <taxon>Marasmiineae</taxon>
        <taxon>Physalacriaceae</taxon>
        <taxon>Armillaria</taxon>
    </lineage>
</organism>
<dbReference type="InParanoid" id="A0A2H3CHT8"/>
<feature type="region of interest" description="Disordered" evidence="1">
    <location>
        <begin position="31"/>
        <end position="53"/>
    </location>
</feature>
<dbReference type="AlphaFoldDB" id="A0A2H3CHT8"/>
<feature type="region of interest" description="Disordered" evidence="1">
    <location>
        <begin position="143"/>
        <end position="172"/>
    </location>
</feature>
<feature type="transmembrane region" description="Helical" evidence="2">
    <location>
        <begin position="61"/>
        <end position="85"/>
    </location>
</feature>
<evidence type="ECO:0000313" key="3">
    <source>
        <dbReference type="EMBL" id="PBK82605.1"/>
    </source>
</evidence>
<dbReference type="CDD" id="cd12087">
    <property type="entry name" value="TM_EGFR-like"/>
    <property type="match status" value="1"/>
</dbReference>
<reference evidence="4" key="1">
    <citation type="journal article" date="2017" name="Nat. Ecol. Evol.">
        <title>Genome expansion and lineage-specific genetic innovations in the forest pathogenic fungi Armillaria.</title>
        <authorList>
            <person name="Sipos G."/>
            <person name="Prasanna A.N."/>
            <person name="Walter M.C."/>
            <person name="O'Connor E."/>
            <person name="Balint B."/>
            <person name="Krizsan K."/>
            <person name="Kiss B."/>
            <person name="Hess J."/>
            <person name="Varga T."/>
            <person name="Slot J."/>
            <person name="Riley R."/>
            <person name="Boka B."/>
            <person name="Rigling D."/>
            <person name="Barry K."/>
            <person name="Lee J."/>
            <person name="Mihaltcheva S."/>
            <person name="LaButti K."/>
            <person name="Lipzen A."/>
            <person name="Waldron R."/>
            <person name="Moloney N.M."/>
            <person name="Sperisen C."/>
            <person name="Kredics L."/>
            <person name="Vagvoelgyi C."/>
            <person name="Patrignani A."/>
            <person name="Fitzpatrick D."/>
            <person name="Nagy I."/>
            <person name="Doyle S."/>
            <person name="Anderson J.B."/>
            <person name="Grigoriev I.V."/>
            <person name="Gueldener U."/>
            <person name="Muensterkoetter M."/>
            <person name="Nagy L.G."/>
        </authorList>
    </citation>
    <scope>NUCLEOTIDE SEQUENCE [LARGE SCALE GENOMIC DNA]</scope>
    <source>
        <strain evidence="4">Ar21-2</strain>
    </source>
</reference>
<keyword evidence="4" id="KW-1185">Reference proteome</keyword>
<gene>
    <name evidence="3" type="ORF">ARMGADRAFT_1090187</name>
</gene>
<protein>
    <submittedName>
        <fullName evidence="3">Uncharacterized protein</fullName>
    </submittedName>
</protein>